<dbReference type="CDD" id="cd07197">
    <property type="entry name" value="nitrilase"/>
    <property type="match status" value="1"/>
</dbReference>
<evidence type="ECO:0000259" key="2">
    <source>
        <dbReference type="PROSITE" id="PS50263"/>
    </source>
</evidence>
<gene>
    <name evidence="3" type="ORF">PGLA1383_LOCUS31220</name>
</gene>
<dbReference type="PANTHER" id="PTHR43674:SF2">
    <property type="entry name" value="BETA-UREIDOPROPIONASE"/>
    <property type="match status" value="1"/>
</dbReference>
<dbReference type="Pfam" id="PF00795">
    <property type="entry name" value="CN_hydrolase"/>
    <property type="match status" value="1"/>
</dbReference>
<name>A0A813FL17_POLGL</name>
<organism evidence="3 4">
    <name type="scientific">Polarella glacialis</name>
    <name type="common">Dinoflagellate</name>
    <dbReference type="NCBI Taxonomy" id="89957"/>
    <lineage>
        <taxon>Eukaryota</taxon>
        <taxon>Sar</taxon>
        <taxon>Alveolata</taxon>
        <taxon>Dinophyceae</taxon>
        <taxon>Suessiales</taxon>
        <taxon>Suessiaceae</taxon>
        <taxon>Polarella</taxon>
    </lineage>
</organism>
<dbReference type="Gene3D" id="3.60.110.10">
    <property type="entry name" value="Carbon-nitrogen hydrolase"/>
    <property type="match status" value="1"/>
</dbReference>
<protein>
    <recommendedName>
        <fullName evidence="2">CN hydrolase domain-containing protein</fullName>
    </recommendedName>
</protein>
<dbReference type="PANTHER" id="PTHR43674">
    <property type="entry name" value="NITRILASE C965.09-RELATED"/>
    <property type="match status" value="1"/>
</dbReference>
<dbReference type="Proteomes" id="UP000654075">
    <property type="component" value="Unassembled WGS sequence"/>
</dbReference>
<dbReference type="InterPro" id="IPR050345">
    <property type="entry name" value="Aliph_Amidase/BUP"/>
</dbReference>
<comment type="caution">
    <text evidence="3">The sequence shown here is derived from an EMBL/GenBank/DDBJ whole genome shotgun (WGS) entry which is preliminary data.</text>
</comment>
<feature type="domain" description="CN hydrolase" evidence="2">
    <location>
        <begin position="1"/>
        <end position="213"/>
    </location>
</feature>
<dbReference type="AlphaFoldDB" id="A0A813FL17"/>
<dbReference type="InterPro" id="IPR003010">
    <property type="entry name" value="C-N_Hydrolase"/>
</dbReference>
<dbReference type="EMBL" id="CAJNNV010025259">
    <property type="protein sequence ID" value="CAE8613453.1"/>
    <property type="molecule type" value="Genomic_DNA"/>
</dbReference>
<sequence>MAIPGYSAEAISSTPCEAVARVGECVCRAAAEHAVAVVRCASTQDTEGGCVGFNIAVVISAEGRIVGAQHKMQLVPTYDGWCKPGMRLRLFELKGALFAIIVCHDKRDTELARLPVLAGARVLFYLSAETWHDDLPLPAPRQPPWSEEMLAAEVGVYRAQAKARAVENRVWLVKSNVAGCIDAPDSGSHGGSCVIDPTGIVVVESGMCEAGHQ</sequence>
<keyword evidence="4" id="KW-1185">Reference proteome</keyword>
<evidence type="ECO:0000313" key="3">
    <source>
        <dbReference type="EMBL" id="CAE8613453.1"/>
    </source>
</evidence>
<dbReference type="GO" id="GO:0016811">
    <property type="term" value="F:hydrolase activity, acting on carbon-nitrogen (but not peptide) bonds, in linear amides"/>
    <property type="evidence" value="ECO:0007669"/>
    <property type="project" value="TreeGrafter"/>
</dbReference>
<dbReference type="PROSITE" id="PS50263">
    <property type="entry name" value="CN_HYDROLASE"/>
    <property type="match status" value="1"/>
</dbReference>
<accession>A0A813FL17</accession>
<evidence type="ECO:0000313" key="4">
    <source>
        <dbReference type="Proteomes" id="UP000654075"/>
    </source>
</evidence>
<keyword evidence="1" id="KW-0378">Hydrolase</keyword>
<dbReference type="OrthoDB" id="412018at2759"/>
<evidence type="ECO:0000256" key="1">
    <source>
        <dbReference type="ARBA" id="ARBA00022801"/>
    </source>
</evidence>
<proteinExistence type="predicted"/>
<dbReference type="SUPFAM" id="SSF56317">
    <property type="entry name" value="Carbon-nitrogen hydrolase"/>
    <property type="match status" value="1"/>
</dbReference>
<reference evidence="3" key="1">
    <citation type="submission" date="2021-02" db="EMBL/GenBank/DDBJ databases">
        <authorList>
            <person name="Dougan E. K."/>
            <person name="Rhodes N."/>
            <person name="Thang M."/>
            <person name="Chan C."/>
        </authorList>
    </citation>
    <scope>NUCLEOTIDE SEQUENCE</scope>
</reference>
<dbReference type="InterPro" id="IPR036526">
    <property type="entry name" value="C-N_Hydrolase_sf"/>
</dbReference>